<evidence type="ECO:0000313" key="4">
    <source>
        <dbReference type="EMBL" id="ALH81619.1"/>
    </source>
</evidence>
<dbReference type="InterPro" id="IPR003719">
    <property type="entry name" value="Phenazine_PhzF-like"/>
</dbReference>
<protein>
    <submittedName>
        <fullName evidence="4">PhzF family phenazine biosynthesis protein</fullName>
    </submittedName>
</protein>
<keyword evidence="2" id="KW-0413">Isomerase</keyword>
<dbReference type="GO" id="GO:0016853">
    <property type="term" value="F:isomerase activity"/>
    <property type="evidence" value="ECO:0007669"/>
    <property type="project" value="UniProtKB-KW"/>
</dbReference>
<name>A0A0N7GST6_SPHMC</name>
<organism evidence="4 5">
    <name type="scientific">Sphingopyxis macrogoltabida</name>
    <name type="common">Sphingomonas macrogoltabidus</name>
    <dbReference type="NCBI Taxonomy" id="33050"/>
    <lineage>
        <taxon>Bacteria</taxon>
        <taxon>Pseudomonadati</taxon>
        <taxon>Pseudomonadota</taxon>
        <taxon>Alphaproteobacteria</taxon>
        <taxon>Sphingomonadales</taxon>
        <taxon>Sphingomonadaceae</taxon>
        <taxon>Sphingopyxis</taxon>
    </lineage>
</organism>
<proteinExistence type="inferred from homology"/>
<sequence length="273" mass="28937">MSASRPLPITRVDAFADRPFAGNPAAVMPLDEWLDDAVLQAIAAENNLAETAFLIPDESGDADYELRWFTPGVEVALCGHATLASGHVLLSAAPWRNEMVFRTRKAGLLRVARNGEDEGYKMALPAYPPAPKAMPDIVRAMGGDVLETLWHDGGYALIVYPNAASVRALEPDLRALKAGGDILYIATAPGTGDASGAVVVSRAFAPGAGIDEDPVTGSAHSVLTPYWSTRLRRDSFAAYQASARGGHVGCRMDGEQVELTGNCVTTLVGDFLL</sequence>
<dbReference type="PATRIC" id="fig|33050.5.peg.3119"/>
<dbReference type="RefSeq" id="WP_054588780.1">
    <property type="nucleotide sequence ID" value="NZ_CP012700.1"/>
</dbReference>
<dbReference type="PANTHER" id="PTHR13774">
    <property type="entry name" value="PHENAZINE BIOSYNTHESIS PROTEIN"/>
    <property type="match status" value="1"/>
</dbReference>
<dbReference type="Proteomes" id="UP000058074">
    <property type="component" value="Chromosome"/>
</dbReference>
<feature type="active site" evidence="3">
    <location>
        <position position="50"/>
    </location>
</feature>
<dbReference type="NCBIfam" id="TIGR00654">
    <property type="entry name" value="PhzF_family"/>
    <property type="match status" value="1"/>
</dbReference>
<accession>A0A0N7GST6</accession>
<evidence type="ECO:0000313" key="5">
    <source>
        <dbReference type="Proteomes" id="UP000058074"/>
    </source>
</evidence>
<dbReference type="OrthoDB" id="9788221at2"/>
<evidence type="ECO:0000256" key="2">
    <source>
        <dbReference type="ARBA" id="ARBA00023235"/>
    </source>
</evidence>
<gene>
    <name evidence="4" type="ORF">AN936_15040</name>
</gene>
<evidence type="ECO:0000256" key="1">
    <source>
        <dbReference type="ARBA" id="ARBA00008270"/>
    </source>
</evidence>
<dbReference type="Gene3D" id="3.10.310.10">
    <property type="entry name" value="Diaminopimelate Epimerase, Chain A, domain 1"/>
    <property type="match status" value="2"/>
</dbReference>
<dbReference type="PIRSF" id="PIRSF016184">
    <property type="entry name" value="PhzC_PhzF"/>
    <property type="match status" value="1"/>
</dbReference>
<comment type="similarity">
    <text evidence="1">Belongs to the PhzF family.</text>
</comment>
<reference evidence="4 5" key="1">
    <citation type="journal article" date="2015" name="Genome Announc.">
        <title>Complete Genome Sequence of Polypropylene Glycol- and Polyethylene Glycol-Degrading Sphingopyxis macrogoltabida Strain EY-1.</title>
        <authorList>
            <person name="Ohtsubo Y."/>
            <person name="Nagata Y."/>
            <person name="Numata M."/>
            <person name="Tsuchikane K."/>
            <person name="Hosoyama A."/>
            <person name="Yamazoe A."/>
            <person name="Tsuda M."/>
            <person name="Fujita N."/>
            <person name="Kawai F."/>
        </authorList>
    </citation>
    <scope>NUCLEOTIDE SEQUENCE [LARGE SCALE GENOMIC DNA]</scope>
    <source>
        <strain evidence="4 5">EY-1</strain>
    </source>
</reference>
<dbReference type="SUPFAM" id="SSF54506">
    <property type="entry name" value="Diaminopimelate epimerase-like"/>
    <property type="match status" value="1"/>
</dbReference>
<dbReference type="GO" id="GO:0005737">
    <property type="term" value="C:cytoplasm"/>
    <property type="evidence" value="ECO:0007669"/>
    <property type="project" value="TreeGrafter"/>
</dbReference>
<dbReference type="AlphaFoldDB" id="A0A0N7GST6"/>
<dbReference type="Pfam" id="PF02567">
    <property type="entry name" value="PhzC-PhzF"/>
    <property type="match status" value="1"/>
</dbReference>
<dbReference type="PANTHER" id="PTHR13774:SF17">
    <property type="entry name" value="PHENAZINE BIOSYNTHESIS-LIKE DOMAIN-CONTAINING PROTEIN"/>
    <property type="match status" value="1"/>
</dbReference>
<dbReference type="EMBL" id="CP012700">
    <property type="protein sequence ID" value="ALH81619.1"/>
    <property type="molecule type" value="Genomic_DNA"/>
</dbReference>
<dbReference type="KEGG" id="smag:AN936_15040"/>
<evidence type="ECO:0000256" key="3">
    <source>
        <dbReference type="PIRSR" id="PIRSR016184-1"/>
    </source>
</evidence>